<dbReference type="FunFam" id="3.40.50.720:FF:000039">
    <property type="entry name" value="Alcohol dehydrogenase AdhP"/>
    <property type="match status" value="1"/>
</dbReference>
<evidence type="ECO:0000256" key="10">
    <source>
        <dbReference type="ARBA" id="ARBA00049243"/>
    </source>
</evidence>
<dbReference type="Pfam" id="PF08240">
    <property type="entry name" value="ADH_N"/>
    <property type="match status" value="1"/>
</dbReference>
<evidence type="ECO:0000256" key="9">
    <source>
        <dbReference type="ARBA" id="ARBA00049164"/>
    </source>
</evidence>
<name>A0A2R5HEH4_9LACT</name>
<dbReference type="SUPFAM" id="SSF50129">
    <property type="entry name" value="GroES-like"/>
    <property type="match status" value="1"/>
</dbReference>
<comment type="caution">
    <text evidence="13">The sequence shown here is derived from an EMBL/GenBank/DDBJ whole genome shotgun (WGS) entry which is preliminary data.</text>
</comment>
<dbReference type="CDD" id="cd08297">
    <property type="entry name" value="CAD3"/>
    <property type="match status" value="1"/>
</dbReference>
<keyword evidence="7" id="KW-0560">Oxidoreductase</keyword>
<protein>
    <recommendedName>
        <fullName evidence="4">Alcohol dehydrogenase</fullName>
        <ecNumber evidence="3">1.1.1.1</ecNumber>
    </recommendedName>
</protein>
<evidence type="ECO:0000256" key="7">
    <source>
        <dbReference type="ARBA" id="ARBA00023002"/>
    </source>
</evidence>
<dbReference type="OrthoDB" id="9806940at2"/>
<dbReference type="PANTHER" id="PTHR42940:SF8">
    <property type="entry name" value="VACUOLAR PROTEIN SORTING-ASSOCIATED PROTEIN 11"/>
    <property type="match status" value="1"/>
</dbReference>
<organism evidence="13 14">
    <name type="scientific">Lactococcus termiticola</name>
    <dbReference type="NCBI Taxonomy" id="2169526"/>
    <lineage>
        <taxon>Bacteria</taxon>
        <taxon>Bacillati</taxon>
        <taxon>Bacillota</taxon>
        <taxon>Bacilli</taxon>
        <taxon>Lactobacillales</taxon>
        <taxon>Streptococcaceae</taxon>
        <taxon>Lactococcus</taxon>
    </lineage>
</organism>
<evidence type="ECO:0000256" key="4">
    <source>
        <dbReference type="ARBA" id="ARBA00016352"/>
    </source>
</evidence>
<dbReference type="Gene3D" id="3.40.50.720">
    <property type="entry name" value="NAD(P)-binding Rossmann-like Domain"/>
    <property type="match status" value="1"/>
</dbReference>
<evidence type="ECO:0000256" key="6">
    <source>
        <dbReference type="ARBA" id="ARBA00022833"/>
    </source>
</evidence>
<keyword evidence="8" id="KW-0520">NAD</keyword>
<dbReference type="Proteomes" id="UP000245021">
    <property type="component" value="Unassembled WGS sequence"/>
</dbReference>
<evidence type="ECO:0000256" key="1">
    <source>
        <dbReference type="ARBA" id="ARBA00001947"/>
    </source>
</evidence>
<dbReference type="AlphaFoldDB" id="A0A2R5HEH4"/>
<dbReference type="PROSITE" id="PS00059">
    <property type="entry name" value="ADH_ZINC"/>
    <property type="match status" value="1"/>
</dbReference>
<dbReference type="GO" id="GO:0008270">
    <property type="term" value="F:zinc ion binding"/>
    <property type="evidence" value="ECO:0007669"/>
    <property type="project" value="InterPro"/>
</dbReference>
<sequence>MRAAVVRQKPDGYADVVEKTLRPIKPNEAKVKMEYCGVCHTDLHVAAGDYGNKAGTTLGHEGIGVVTEIGADVQSLKVGDRVSIAWFFEGCGHCEYCVSGNETFCPEVKNAGYSVDGGMAEEAIVTADYAVKLPEGLDPVEASSITCAGVTTYKAIKVSGIKPGQWLVVYGTGGLGNLAIQYAKNVFNARVIAVDVSDEKLASAKKVGADLLLNSANADPAKTIQELVGGAHAAVVCAVAASAFDNAIDCLRPMGKMVAVALPNAKMEVSIPRTVFDGIEIIGSLVGTRQDLAEAFQFGADGKVKPIVATRKLDDINDIIDEMKAGKIEGRMVIDFTK</sequence>
<comment type="cofactor">
    <cofactor evidence="1 11">
        <name>Zn(2+)</name>
        <dbReference type="ChEBI" id="CHEBI:29105"/>
    </cofactor>
</comment>
<dbReference type="InterPro" id="IPR036291">
    <property type="entry name" value="NAD(P)-bd_dom_sf"/>
</dbReference>
<dbReference type="InterPro" id="IPR011032">
    <property type="entry name" value="GroES-like_sf"/>
</dbReference>
<proteinExistence type="inferred from homology"/>
<evidence type="ECO:0000256" key="5">
    <source>
        <dbReference type="ARBA" id="ARBA00022723"/>
    </source>
</evidence>
<gene>
    <name evidence="13" type="primary">adhP_1</name>
    <name evidence="13" type="ORF">NtB2_00561</name>
</gene>
<dbReference type="Gene3D" id="3.90.180.10">
    <property type="entry name" value="Medium-chain alcohol dehydrogenases, catalytic domain"/>
    <property type="match status" value="1"/>
</dbReference>
<dbReference type="EMBL" id="BFFO01000003">
    <property type="protein sequence ID" value="GBG96449.1"/>
    <property type="molecule type" value="Genomic_DNA"/>
</dbReference>
<evidence type="ECO:0000313" key="14">
    <source>
        <dbReference type="Proteomes" id="UP000245021"/>
    </source>
</evidence>
<evidence type="ECO:0000256" key="2">
    <source>
        <dbReference type="ARBA" id="ARBA00008072"/>
    </source>
</evidence>
<evidence type="ECO:0000259" key="12">
    <source>
        <dbReference type="SMART" id="SM00829"/>
    </source>
</evidence>
<keyword evidence="14" id="KW-1185">Reference proteome</keyword>
<comment type="similarity">
    <text evidence="2 11">Belongs to the zinc-containing alcohol dehydrogenase family.</text>
</comment>
<evidence type="ECO:0000256" key="11">
    <source>
        <dbReference type="RuleBase" id="RU361277"/>
    </source>
</evidence>
<comment type="catalytic activity">
    <reaction evidence="9">
        <text>a secondary alcohol + NAD(+) = a ketone + NADH + H(+)</text>
        <dbReference type="Rhea" id="RHEA:10740"/>
        <dbReference type="ChEBI" id="CHEBI:15378"/>
        <dbReference type="ChEBI" id="CHEBI:17087"/>
        <dbReference type="ChEBI" id="CHEBI:35681"/>
        <dbReference type="ChEBI" id="CHEBI:57540"/>
        <dbReference type="ChEBI" id="CHEBI:57945"/>
        <dbReference type="EC" id="1.1.1.1"/>
    </reaction>
</comment>
<dbReference type="RefSeq" id="WP_109245424.1">
    <property type="nucleotide sequence ID" value="NZ_BFFO01000003.1"/>
</dbReference>
<dbReference type="InterPro" id="IPR002328">
    <property type="entry name" value="ADH_Zn_CS"/>
</dbReference>
<accession>A0A2R5HEH4</accession>
<dbReference type="GO" id="GO:0004022">
    <property type="term" value="F:alcohol dehydrogenase (NAD+) activity"/>
    <property type="evidence" value="ECO:0007669"/>
    <property type="project" value="UniProtKB-EC"/>
</dbReference>
<dbReference type="NCBIfam" id="NF006940">
    <property type="entry name" value="PRK09422.1"/>
    <property type="match status" value="1"/>
</dbReference>
<dbReference type="SMART" id="SM00829">
    <property type="entry name" value="PKS_ER"/>
    <property type="match status" value="1"/>
</dbReference>
<comment type="catalytic activity">
    <reaction evidence="10">
        <text>a primary alcohol + NAD(+) = an aldehyde + NADH + H(+)</text>
        <dbReference type="Rhea" id="RHEA:10736"/>
        <dbReference type="ChEBI" id="CHEBI:15378"/>
        <dbReference type="ChEBI" id="CHEBI:15734"/>
        <dbReference type="ChEBI" id="CHEBI:17478"/>
        <dbReference type="ChEBI" id="CHEBI:57540"/>
        <dbReference type="ChEBI" id="CHEBI:57945"/>
        <dbReference type="EC" id="1.1.1.1"/>
    </reaction>
</comment>
<feature type="domain" description="Enoyl reductase (ER)" evidence="12">
    <location>
        <begin position="12"/>
        <end position="334"/>
    </location>
</feature>
<dbReference type="InterPro" id="IPR013154">
    <property type="entry name" value="ADH-like_N"/>
</dbReference>
<evidence type="ECO:0000256" key="3">
    <source>
        <dbReference type="ARBA" id="ARBA00013190"/>
    </source>
</evidence>
<dbReference type="EC" id="1.1.1.1" evidence="3"/>
<dbReference type="PANTHER" id="PTHR42940">
    <property type="entry name" value="ALCOHOL DEHYDROGENASE 1-RELATED"/>
    <property type="match status" value="1"/>
</dbReference>
<reference evidence="13 14" key="1">
    <citation type="journal article" date="2018" name="Genome Announc.">
        <title>Draft Genome Sequence of Lactococcus sp. Strain NtB2 (JCM 32569), Isolated from the Gut of the Higher Termite Nasutitermes takasagoensis.</title>
        <authorList>
            <person name="Noda S."/>
            <person name="Aihara C."/>
            <person name="Yuki M."/>
            <person name="Ohkuma M."/>
        </authorList>
    </citation>
    <scope>NUCLEOTIDE SEQUENCE [LARGE SCALE GENOMIC DNA]</scope>
    <source>
        <strain evidence="13 14">NtB2</strain>
    </source>
</reference>
<evidence type="ECO:0000313" key="13">
    <source>
        <dbReference type="EMBL" id="GBG96449.1"/>
    </source>
</evidence>
<dbReference type="SUPFAM" id="SSF51735">
    <property type="entry name" value="NAD(P)-binding Rossmann-fold domains"/>
    <property type="match status" value="1"/>
</dbReference>
<keyword evidence="6 11" id="KW-0862">Zinc</keyword>
<dbReference type="Pfam" id="PF00107">
    <property type="entry name" value="ADH_zinc_N"/>
    <property type="match status" value="1"/>
</dbReference>
<keyword evidence="5 11" id="KW-0479">Metal-binding</keyword>
<dbReference type="InterPro" id="IPR013149">
    <property type="entry name" value="ADH-like_C"/>
</dbReference>
<evidence type="ECO:0000256" key="8">
    <source>
        <dbReference type="ARBA" id="ARBA00023027"/>
    </source>
</evidence>
<dbReference type="InterPro" id="IPR020843">
    <property type="entry name" value="ER"/>
</dbReference>